<keyword evidence="6" id="KW-0689">Ribosomal protein</keyword>
<dbReference type="PANTHER" id="PTHR43420:SF12">
    <property type="entry name" value="N-ACETYLTRANSFERASE DOMAIN-CONTAINING PROTEIN"/>
    <property type="match status" value="1"/>
</dbReference>
<sequence>MTFRKSCRSMPEFYSLTDSDVPSIMPIEALSFSDDHWSDKQITQQLLNPQYLNVGVKEQGVLIGFALLGCVLDEAEIYQITILPAFQGRGLATALLHQLCERLNVSGVCRLLLDVRETNLPAIRLYESFGFVLDGRRKGYYVTSTGHEDALLYSYAL</sequence>
<dbReference type="AlphaFoldDB" id="A0A1N7J8D7"/>
<dbReference type="InterPro" id="IPR050680">
    <property type="entry name" value="YpeA/RimI_acetyltransf"/>
</dbReference>
<gene>
    <name evidence="6" type="ORF">SAMN05421760_101763</name>
</gene>
<keyword evidence="6" id="KW-0687">Ribonucleoprotein</keyword>
<evidence type="ECO:0000256" key="4">
    <source>
        <dbReference type="ARBA" id="ARBA00023315"/>
    </source>
</evidence>
<keyword evidence="7" id="KW-1185">Reference proteome</keyword>
<evidence type="ECO:0000313" key="6">
    <source>
        <dbReference type="EMBL" id="SIS45623.1"/>
    </source>
</evidence>
<proteinExistence type="inferred from homology"/>
<dbReference type="InterPro" id="IPR016181">
    <property type="entry name" value="Acyl_CoA_acyltransferase"/>
</dbReference>
<name>A0A1N7J8D7_9GAMM</name>
<keyword evidence="3 6" id="KW-0808">Transferase</keyword>
<evidence type="ECO:0000256" key="3">
    <source>
        <dbReference type="ARBA" id="ARBA00022679"/>
    </source>
</evidence>
<dbReference type="EMBL" id="FTOE01000001">
    <property type="protein sequence ID" value="SIS45623.1"/>
    <property type="molecule type" value="Genomic_DNA"/>
</dbReference>
<organism evidence="6 7">
    <name type="scientific">Neptunomonas antarctica</name>
    <dbReference type="NCBI Taxonomy" id="619304"/>
    <lineage>
        <taxon>Bacteria</taxon>
        <taxon>Pseudomonadati</taxon>
        <taxon>Pseudomonadota</taxon>
        <taxon>Gammaproteobacteria</taxon>
        <taxon>Oceanospirillales</taxon>
        <taxon>Oceanospirillaceae</taxon>
        <taxon>Neptunomonas</taxon>
    </lineage>
</organism>
<feature type="domain" description="N-acetyltransferase" evidence="5">
    <location>
        <begin position="11"/>
        <end position="157"/>
    </location>
</feature>
<dbReference type="Gene3D" id="3.40.630.30">
    <property type="match status" value="1"/>
</dbReference>
<dbReference type="NCBIfam" id="TIGR01575">
    <property type="entry name" value="rimI"/>
    <property type="match status" value="1"/>
</dbReference>
<dbReference type="GO" id="GO:0008080">
    <property type="term" value="F:N-acetyltransferase activity"/>
    <property type="evidence" value="ECO:0007669"/>
    <property type="project" value="InterPro"/>
</dbReference>
<reference evidence="7" key="1">
    <citation type="submission" date="2017-01" db="EMBL/GenBank/DDBJ databases">
        <authorList>
            <person name="Varghese N."/>
            <person name="Submissions S."/>
        </authorList>
    </citation>
    <scope>NUCLEOTIDE SEQUENCE [LARGE SCALE GENOMIC DNA]</scope>
    <source>
        <strain evidence="7">DSM 22306</strain>
    </source>
</reference>
<evidence type="ECO:0000256" key="1">
    <source>
        <dbReference type="ARBA" id="ARBA00005395"/>
    </source>
</evidence>
<accession>A0A1N7J8D7</accession>
<dbReference type="SUPFAM" id="SSF55729">
    <property type="entry name" value="Acyl-CoA N-acyltransferases (Nat)"/>
    <property type="match status" value="1"/>
</dbReference>
<evidence type="ECO:0000259" key="5">
    <source>
        <dbReference type="PROSITE" id="PS51186"/>
    </source>
</evidence>
<dbReference type="Pfam" id="PF00583">
    <property type="entry name" value="Acetyltransf_1"/>
    <property type="match status" value="1"/>
</dbReference>
<comment type="similarity">
    <text evidence="1">Belongs to the acetyltransferase family. RimI subfamily.</text>
</comment>
<evidence type="ECO:0000313" key="7">
    <source>
        <dbReference type="Proteomes" id="UP000185999"/>
    </source>
</evidence>
<dbReference type="RefSeq" id="WP_156298840.1">
    <property type="nucleotide sequence ID" value="NZ_FTOE01000001.1"/>
</dbReference>
<keyword evidence="2" id="KW-0963">Cytoplasm</keyword>
<evidence type="ECO:0000256" key="2">
    <source>
        <dbReference type="ARBA" id="ARBA00022490"/>
    </source>
</evidence>
<dbReference type="Proteomes" id="UP000185999">
    <property type="component" value="Unassembled WGS sequence"/>
</dbReference>
<dbReference type="PANTHER" id="PTHR43420">
    <property type="entry name" value="ACETYLTRANSFERASE"/>
    <property type="match status" value="1"/>
</dbReference>
<dbReference type="PROSITE" id="PS51186">
    <property type="entry name" value="GNAT"/>
    <property type="match status" value="1"/>
</dbReference>
<dbReference type="InterPro" id="IPR000182">
    <property type="entry name" value="GNAT_dom"/>
</dbReference>
<dbReference type="InterPro" id="IPR006464">
    <property type="entry name" value="AcTrfase_RimI/Ard1"/>
</dbReference>
<dbReference type="STRING" id="619304.SAMN05421760_101763"/>
<protein>
    <submittedName>
        <fullName evidence="6">[SSU ribosomal protein S18P]-alanine acetyltransferase</fullName>
    </submittedName>
</protein>
<dbReference type="GO" id="GO:0005840">
    <property type="term" value="C:ribosome"/>
    <property type="evidence" value="ECO:0007669"/>
    <property type="project" value="UniProtKB-KW"/>
</dbReference>
<keyword evidence="4" id="KW-0012">Acyltransferase</keyword>
<dbReference type="CDD" id="cd04301">
    <property type="entry name" value="NAT_SF"/>
    <property type="match status" value="1"/>
</dbReference>